<reference evidence="3" key="1">
    <citation type="submission" date="2016-10" db="EMBL/GenBank/DDBJ databases">
        <authorList>
            <person name="Varghese N."/>
            <person name="Submissions S."/>
        </authorList>
    </citation>
    <scope>NUCLEOTIDE SEQUENCE [LARGE SCALE GENOMIC DNA]</scope>
    <source>
        <strain evidence="3">DSM 44260</strain>
    </source>
</reference>
<feature type="transmembrane region" description="Helical" evidence="1">
    <location>
        <begin position="37"/>
        <end position="55"/>
    </location>
</feature>
<evidence type="ECO:0000313" key="3">
    <source>
        <dbReference type="Proteomes" id="UP000199051"/>
    </source>
</evidence>
<name>A0A1H9K8L2_9PSEU</name>
<dbReference type="Proteomes" id="UP000199051">
    <property type="component" value="Unassembled WGS sequence"/>
</dbReference>
<sequence length="399" mass="40588">MRAALRVIAGRGAARAGIQLSMLALLPVWGADDFGRYVAATGTFAWVQTLVIGVEKSALTAVPRTRVLGPQVTWMLIARAAVPFGLGLLAMAALLPVGGLVALYAAAAANAAGLGLMSVLAAVHRLAERPGRDTAAFTTYAAWVVGMAGLAALEVLRPLSYLLALTGGLVVVCAVLAALVPRGRPHETRAGLGSLLNRRVLLLGFSDVADTAGVSVLYIVLAVAAKPSETALVYVLILISSALGAFGVLVLRLIQPATSLRLRGTGGVGGRELARRITGWTAAVAGLVVVAVVALAALAPVTESRLLLGFVVLVEMTSFCAVVYAVFLLENTNGAVLSLTTSAALASLVATSATALLATGPLGAVGAFVALVVGLATKATVLRLRLTPSTVDLPVVTRV</sequence>
<feature type="transmembrane region" description="Helical" evidence="1">
    <location>
        <begin position="101"/>
        <end position="123"/>
    </location>
</feature>
<organism evidence="2 3">
    <name type="scientific">Actinokineospora terrae</name>
    <dbReference type="NCBI Taxonomy" id="155974"/>
    <lineage>
        <taxon>Bacteria</taxon>
        <taxon>Bacillati</taxon>
        <taxon>Actinomycetota</taxon>
        <taxon>Actinomycetes</taxon>
        <taxon>Pseudonocardiales</taxon>
        <taxon>Pseudonocardiaceae</taxon>
        <taxon>Actinokineospora</taxon>
    </lineage>
</organism>
<feature type="transmembrane region" description="Helical" evidence="1">
    <location>
        <begin position="135"/>
        <end position="153"/>
    </location>
</feature>
<protein>
    <recommendedName>
        <fullName evidence="4">Membrane protein involved in the export of O-antigen and teichoic acid</fullName>
    </recommendedName>
</protein>
<dbReference type="AlphaFoldDB" id="A0A1H9K8L2"/>
<feature type="transmembrane region" description="Helical" evidence="1">
    <location>
        <begin position="231"/>
        <end position="254"/>
    </location>
</feature>
<feature type="transmembrane region" description="Helical" evidence="1">
    <location>
        <begin position="362"/>
        <end position="381"/>
    </location>
</feature>
<feature type="transmembrane region" description="Helical" evidence="1">
    <location>
        <begin position="307"/>
        <end position="329"/>
    </location>
</feature>
<proteinExistence type="predicted"/>
<feature type="transmembrane region" description="Helical" evidence="1">
    <location>
        <begin position="280"/>
        <end position="301"/>
    </location>
</feature>
<dbReference type="RefSeq" id="WP_092774365.1">
    <property type="nucleotide sequence ID" value="NZ_FOGI01000001.1"/>
</dbReference>
<dbReference type="STRING" id="155974.SAMN04487818_10170"/>
<feature type="transmembrane region" description="Helical" evidence="1">
    <location>
        <begin position="12"/>
        <end position="31"/>
    </location>
</feature>
<feature type="transmembrane region" description="Helical" evidence="1">
    <location>
        <begin position="200"/>
        <end position="225"/>
    </location>
</feature>
<dbReference type="EMBL" id="FOGI01000001">
    <property type="protein sequence ID" value="SEQ95500.1"/>
    <property type="molecule type" value="Genomic_DNA"/>
</dbReference>
<keyword evidence="1" id="KW-1133">Transmembrane helix</keyword>
<keyword evidence="1" id="KW-0472">Membrane</keyword>
<evidence type="ECO:0008006" key="4">
    <source>
        <dbReference type="Google" id="ProtNLM"/>
    </source>
</evidence>
<evidence type="ECO:0000256" key="1">
    <source>
        <dbReference type="SAM" id="Phobius"/>
    </source>
</evidence>
<feature type="transmembrane region" description="Helical" evidence="1">
    <location>
        <begin position="159"/>
        <end position="180"/>
    </location>
</feature>
<keyword evidence="1" id="KW-0812">Transmembrane</keyword>
<evidence type="ECO:0000313" key="2">
    <source>
        <dbReference type="EMBL" id="SEQ95500.1"/>
    </source>
</evidence>
<accession>A0A1H9K8L2</accession>
<feature type="transmembrane region" description="Helical" evidence="1">
    <location>
        <begin position="76"/>
        <end position="95"/>
    </location>
</feature>
<keyword evidence="3" id="KW-1185">Reference proteome</keyword>
<feature type="transmembrane region" description="Helical" evidence="1">
    <location>
        <begin position="336"/>
        <end position="356"/>
    </location>
</feature>
<gene>
    <name evidence="2" type="ORF">SAMN04487818_10170</name>
</gene>